<evidence type="ECO:0000313" key="3">
    <source>
        <dbReference type="Proteomes" id="UP000252731"/>
    </source>
</evidence>
<sequence length="360" mass="40345">MVIIVFYFSLLGLLFIGAVFVIIRKKLNINTAAMAAVMALGIVTQGVLLNFFGLSFYLGSVGKIMSIADLALWMAILVSIGMTIYKGEFKKLHYDNPINRFGIGTWVAGTSICGIMFFKQFGAGAEAQALAILNGGLWIIYIGISLMGFKELKETSFGQQAHGVLLLTTVSTQSLVLLFNTVFADVPGVLNAALIFFGLLFYSISAWFILKRYAVSGWNYAKDWNNTNCIFHGALSISGLAMFKSGLVTHQPAAWFWLAVFLVFIVIEVIEIARLVWRIRIYGLKEGIFTYDVTQWSRIFTFAMFFTFTFFIETPVQSVVLNTGVWIILMLLIIELYLSVDSLIKKHVRIPLTFRKERSV</sequence>
<feature type="transmembrane region" description="Helical" evidence="1">
    <location>
        <begin position="189"/>
        <end position="210"/>
    </location>
</feature>
<keyword evidence="3" id="KW-1185">Reference proteome</keyword>
<proteinExistence type="predicted"/>
<reference evidence="2 3" key="1">
    <citation type="submission" date="2018-06" db="EMBL/GenBank/DDBJ databases">
        <title>Freshwater and sediment microbial communities from various areas in North America, analyzing microbe dynamics in response to fracking.</title>
        <authorList>
            <person name="Lamendella R."/>
        </authorList>
    </citation>
    <scope>NUCLEOTIDE SEQUENCE [LARGE SCALE GENOMIC DNA]</scope>
    <source>
        <strain evidence="2 3">14_TX</strain>
    </source>
</reference>
<feature type="transmembrane region" description="Helical" evidence="1">
    <location>
        <begin position="254"/>
        <end position="277"/>
    </location>
</feature>
<comment type="caution">
    <text evidence="2">The sequence shown here is derived from an EMBL/GenBank/DDBJ whole genome shotgun (WGS) entry which is preliminary data.</text>
</comment>
<evidence type="ECO:0000313" key="2">
    <source>
        <dbReference type="EMBL" id="RBP96643.1"/>
    </source>
</evidence>
<feature type="transmembrane region" description="Helical" evidence="1">
    <location>
        <begin position="35"/>
        <end position="58"/>
    </location>
</feature>
<keyword evidence="1" id="KW-0472">Membrane</keyword>
<feature type="transmembrane region" description="Helical" evidence="1">
    <location>
        <begin position="289"/>
        <end position="312"/>
    </location>
</feature>
<name>A0A366K682_CYTFI</name>
<feature type="transmembrane region" description="Helical" evidence="1">
    <location>
        <begin position="230"/>
        <end position="248"/>
    </location>
</feature>
<dbReference type="EMBL" id="QNSF01000001">
    <property type="protein sequence ID" value="RBP96643.1"/>
    <property type="molecule type" value="Genomic_DNA"/>
</dbReference>
<evidence type="ECO:0000256" key="1">
    <source>
        <dbReference type="SAM" id="Phobius"/>
    </source>
</evidence>
<feature type="transmembrane region" description="Helical" evidence="1">
    <location>
        <begin position="97"/>
        <end position="118"/>
    </location>
</feature>
<protein>
    <submittedName>
        <fullName evidence="2">Uncharacterized protein</fullName>
    </submittedName>
</protein>
<organism evidence="2 3">
    <name type="scientific">Cytobacillus firmus</name>
    <name type="common">Bacillus firmus</name>
    <dbReference type="NCBI Taxonomy" id="1399"/>
    <lineage>
        <taxon>Bacteria</taxon>
        <taxon>Bacillati</taxon>
        <taxon>Bacillota</taxon>
        <taxon>Bacilli</taxon>
        <taxon>Bacillales</taxon>
        <taxon>Bacillaceae</taxon>
        <taxon>Cytobacillus</taxon>
    </lineage>
</organism>
<keyword evidence="1" id="KW-1133">Transmembrane helix</keyword>
<accession>A0A366K682</accession>
<feature type="transmembrane region" description="Helical" evidence="1">
    <location>
        <begin position="64"/>
        <end position="85"/>
    </location>
</feature>
<keyword evidence="1" id="KW-0812">Transmembrane</keyword>
<dbReference type="Proteomes" id="UP000252731">
    <property type="component" value="Unassembled WGS sequence"/>
</dbReference>
<dbReference type="AlphaFoldDB" id="A0A366K682"/>
<feature type="transmembrane region" description="Helical" evidence="1">
    <location>
        <begin position="130"/>
        <end position="149"/>
    </location>
</feature>
<feature type="transmembrane region" description="Helical" evidence="1">
    <location>
        <begin position="318"/>
        <end position="340"/>
    </location>
</feature>
<gene>
    <name evidence="2" type="ORF">DFO70_101458</name>
</gene>
<feature type="transmembrane region" description="Helical" evidence="1">
    <location>
        <begin position="6"/>
        <end position="23"/>
    </location>
</feature>
<feature type="transmembrane region" description="Helical" evidence="1">
    <location>
        <begin position="161"/>
        <end position="183"/>
    </location>
</feature>